<sequence>MGGKLWTQAREALSAVAEEASKRDADGVDLYFLNDANYGENITTGAEVVRLFNEVEPDGDTPTGYRLRSVLDKYIPRIEAQIIPTKRINIVVITDGEPTDKVEPVISEAALRLSRLQFDNRMLGIQFVQIGNDLGATEALKKLDTFLKENMVRS</sequence>
<evidence type="ECO:0000313" key="1">
    <source>
        <dbReference type="EMBL" id="THU87522.1"/>
    </source>
</evidence>
<organism evidence="1 2">
    <name type="scientific">Dendrothele bispora (strain CBS 962.96)</name>
    <dbReference type="NCBI Taxonomy" id="1314807"/>
    <lineage>
        <taxon>Eukaryota</taxon>
        <taxon>Fungi</taxon>
        <taxon>Dikarya</taxon>
        <taxon>Basidiomycota</taxon>
        <taxon>Agaricomycotina</taxon>
        <taxon>Agaricomycetes</taxon>
        <taxon>Agaricomycetidae</taxon>
        <taxon>Agaricales</taxon>
        <taxon>Agaricales incertae sedis</taxon>
        <taxon>Dendrothele</taxon>
    </lineage>
</organism>
<dbReference type="SUPFAM" id="SSF53300">
    <property type="entry name" value="vWA-like"/>
    <property type="match status" value="1"/>
</dbReference>
<name>A0A4S8LEX0_DENBC</name>
<dbReference type="Proteomes" id="UP000297245">
    <property type="component" value="Unassembled WGS sequence"/>
</dbReference>
<dbReference type="AlphaFoldDB" id="A0A4S8LEX0"/>
<dbReference type="PANTHER" id="PTHR34706">
    <property type="entry name" value="SLR1338 PROTEIN"/>
    <property type="match status" value="1"/>
</dbReference>
<dbReference type="EMBL" id="ML179447">
    <property type="protein sequence ID" value="THU87522.1"/>
    <property type="molecule type" value="Genomic_DNA"/>
</dbReference>
<dbReference type="OrthoDB" id="2142040at2759"/>
<keyword evidence="2" id="KW-1185">Reference proteome</keyword>
<dbReference type="PANTHER" id="PTHR34706:SF1">
    <property type="entry name" value="VWFA DOMAIN-CONTAINING PROTEIN"/>
    <property type="match status" value="1"/>
</dbReference>
<evidence type="ECO:0008006" key="3">
    <source>
        <dbReference type="Google" id="ProtNLM"/>
    </source>
</evidence>
<protein>
    <recommendedName>
        <fullName evidence="3">VWFA domain-containing protein</fullName>
    </recommendedName>
</protein>
<dbReference type="Gene3D" id="3.40.50.410">
    <property type="entry name" value="von Willebrand factor, type A domain"/>
    <property type="match status" value="1"/>
</dbReference>
<accession>A0A4S8LEX0</accession>
<reference evidence="1 2" key="1">
    <citation type="journal article" date="2019" name="Nat. Ecol. Evol.">
        <title>Megaphylogeny resolves global patterns of mushroom evolution.</title>
        <authorList>
            <person name="Varga T."/>
            <person name="Krizsan K."/>
            <person name="Foldi C."/>
            <person name="Dima B."/>
            <person name="Sanchez-Garcia M."/>
            <person name="Sanchez-Ramirez S."/>
            <person name="Szollosi G.J."/>
            <person name="Szarkandi J.G."/>
            <person name="Papp V."/>
            <person name="Albert L."/>
            <person name="Andreopoulos W."/>
            <person name="Angelini C."/>
            <person name="Antonin V."/>
            <person name="Barry K.W."/>
            <person name="Bougher N.L."/>
            <person name="Buchanan P."/>
            <person name="Buyck B."/>
            <person name="Bense V."/>
            <person name="Catcheside P."/>
            <person name="Chovatia M."/>
            <person name="Cooper J."/>
            <person name="Damon W."/>
            <person name="Desjardin D."/>
            <person name="Finy P."/>
            <person name="Geml J."/>
            <person name="Haridas S."/>
            <person name="Hughes K."/>
            <person name="Justo A."/>
            <person name="Karasinski D."/>
            <person name="Kautmanova I."/>
            <person name="Kiss B."/>
            <person name="Kocsube S."/>
            <person name="Kotiranta H."/>
            <person name="LaButti K.M."/>
            <person name="Lechner B.E."/>
            <person name="Liimatainen K."/>
            <person name="Lipzen A."/>
            <person name="Lukacs Z."/>
            <person name="Mihaltcheva S."/>
            <person name="Morgado L.N."/>
            <person name="Niskanen T."/>
            <person name="Noordeloos M.E."/>
            <person name="Ohm R.A."/>
            <person name="Ortiz-Santana B."/>
            <person name="Ovrebo C."/>
            <person name="Racz N."/>
            <person name="Riley R."/>
            <person name="Savchenko A."/>
            <person name="Shiryaev A."/>
            <person name="Soop K."/>
            <person name="Spirin V."/>
            <person name="Szebenyi C."/>
            <person name="Tomsovsky M."/>
            <person name="Tulloss R.E."/>
            <person name="Uehling J."/>
            <person name="Grigoriev I.V."/>
            <person name="Vagvolgyi C."/>
            <person name="Papp T."/>
            <person name="Martin F.M."/>
            <person name="Miettinen O."/>
            <person name="Hibbett D.S."/>
            <person name="Nagy L.G."/>
        </authorList>
    </citation>
    <scope>NUCLEOTIDE SEQUENCE [LARGE SCALE GENOMIC DNA]</scope>
    <source>
        <strain evidence="1 2">CBS 962.96</strain>
    </source>
</reference>
<dbReference type="InterPro" id="IPR036465">
    <property type="entry name" value="vWFA_dom_sf"/>
</dbReference>
<gene>
    <name evidence="1" type="ORF">K435DRAFT_681545</name>
</gene>
<evidence type="ECO:0000313" key="2">
    <source>
        <dbReference type="Proteomes" id="UP000297245"/>
    </source>
</evidence>
<proteinExistence type="predicted"/>